<dbReference type="EMBL" id="CFOE01000589">
    <property type="protein sequence ID" value="CFE43468.1"/>
    <property type="molecule type" value="Genomic_DNA"/>
</dbReference>
<dbReference type="EMBL" id="CSAJ01000049">
    <property type="protein sequence ID" value="COV64406.1"/>
    <property type="molecule type" value="Genomic_DNA"/>
</dbReference>
<evidence type="ECO:0000313" key="9">
    <source>
        <dbReference type="Proteomes" id="UP000048600"/>
    </source>
</evidence>
<evidence type="ECO:0000313" key="3">
    <source>
        <dbReference type="EMBL" id="COV57516.1"/>
    </source>
</evidence>
<reference evidence="6 7" key="2">
    <citation type="submission" date="2015-03" db="EMBL/GenBank/DDBJ databases">
        <authorList>
            <consortium name="Pathogen Informatics"/>
        </authorList>
    </citation>
    <scope>NUCLEOTIDE SEQUENCE [LARGE SCALE GENOMIC DNA]</scope>
    <source>
        <strain evidence="2 8">G09901357</strain>
        <strain evidence="6">K00500041</strain>
        <strain evidence="4 7">M09401471</strain>
        <strain evidence="3 9">P00601463</strain>
    </source>
</reference>
<dbReference type="EMBL" id="CHKL01000010">
    <property type="protein sequence ID" value="COV57516.1"/>
    <property type="molecule type" value="Genomic_DNA"/>
</dbReference>
<reference evidence="5" key="1">
    <citation type="submission" date="2015-03" db="EMBL/GenBank/DDBJ databases">
        <authorList>
            <person name="Murphy D."/>
        </authorList>
    </citation>
    <scope>NUCLEOTIDE SEQUENCE [LARGE SCALE GENOMIC DNA]</scope>
    <source>
        <strain evidence="5">K00500041</strain>
    </source>
</reference>
<proteinExistence type="predicted"/>
<evidence type="ECO:0000313" key="8">
    <source>
        <dbReference type="Proteomes" id="UP000048289"/>
    </source>
</evidence>
<name>A0A0T7LK52_MYCTX</name>
<dbReference type="AlphaFoldDB" id="A0A0T7LK52"/>
<dbReference type="Proteomes" id="UP000048600">
    <property type="component" value="Unassembled WGS sequence"/>
</dbReference>
<dbReference type="Proteomes" id="UP000048289">
    <property type="component" value="Unassembled WGS sequence"/>
</dbReference>
<dbReference type="EMBL" id="CSAE01000244">
    <property type="protein sequence ID" value="COV92615.1"/>
    <property type="molecule type" value="Genomic_DNA"/>
</dbReference>
<dbReference type="STRING" id="115862.BBG46_06370"/>
<accession>A0A0T7LK52</accession>
<organism evidence="5 6">
    <name type="scientific">Mycobacterium tuberculosis</name>
    <dbReference type="NCBI Taxonomy" id="1773"/>
    <lineage>
        <taxon>Bacteria</taxon>
        <taxon>Bacillati</taxon>
        <taxon>Actinomycetota</taxon>
        <taxon>Actinomycetes</taxon>
        <taxon>Mycobacteriales</taxon>
        <taxon>Mycobacteriaceae</taxon>
        <taxon>Mycobacterium</taxon>
        <taxon>Mycobacterium tuberculosis complex</taxon>
    </lineage>
</organism>
<dbReference type="Pfam" id="PF08237">
    <property type="entry name" value="PE-PPE"/>
    <property type="match status" value="1"/>
</dbReference>
<sequence length="371" mass="39341">MLSRTRFSMQRQMKRVIAGAFAVWLVGWAGGFGTAIAASEPAYPWAPGPPPSPSPVGDASTAKVVYALGGARMPGIPWYEYTNQAGSQYFPNAKHDLIDYPAGAAFSWWPTMLLPPGSHQDNMTVGVAVKDGTNSLDNAIHHGTDPAAAVGLSQGSLVLDQEQARLANDPTAPAPDKLQFTTFGDPTGRHAFGASFLARIFPPGSHIPIPFIEYTMPQQVDSQYDTNHVVTAYDGFSDFPDRPDNLLAVANAAIGAAIAHTPIGFTGPGDVPPQNIRTTVNSRGATTTTYLVPVNHLPLTLPLRYLGMSDAEVDQIDSVLQPQIDAAYARNDNWFTRPVSVDPVRGLDPLTAPGSIVEGARGLLGSPAFGG</sequence>
<evidence type="ECO:0000313" key="7">
    <source>
        <dbReference type="Proteomes" id="UP000044938"/>
    </source>
</evidence>
<evidence type="ECO:0000313" key="6">
    <source>
        <dbReference type="Proteomes" id="UP000038802"/>
    </source>
</evidence>
<protein>
    <submittedName>
        <fullName evidence="5">Conserved exported protein of uncharacterized function</fullName>
    </submittedName>
</protein>
<evidence type="ECO:0000313" key="4">
    <source>
        <dbReference type="EMBL" id="COV64406.1"/>
    </source>
</evidence>
<dbReference type="InterPro" id="IPR013228">
    <property type="entry name" value="PE-PPE_C"/>
</dbReference>
<gene>
    <name evidence="2" type="ORF">ERS007681_03420</name>
    <name evidence="5" type="ORF">ERS007703_02321</name>
    <name evidence="4" type="ORF">ERS007720_00634</name>
    <name evidence="3" type="ORF">ERS007741_00205</name>
</gene>
<evidence type="ECO:0000313" key="5">
    <source>
        <dbReference type="EMBL" id="COV92615.1"/>
    </source>
</evidence>
<dbReference type="Proteomes" id="UP000044938">
    <property type="component" value="Unassembled WGS sequence"/>
</dbReference>
<evidence type="ECO:0000313" key="2">
    <source>
        <dbReference type="EMBL" id="CFE43468.1"/>
    </source>
</evidence>
<dbReference type="Proteomes" id="UP000038802">
    <property type="component" value="Unassembled WGS sequence"/>
</dbReference>
<feature type="domain" description="PE-PPE" evidence="1">
    <location>
        <begin position="91"/>
        <end position="328"/>
    </location>
</feature>
<evidence type="ECO:0000259" key="1">
    <source>
        <dbReference type="Pfam" id="PF08237"/>
    </source>
</evidence>